<dbReference type="EMBL" id="CP136426">
    <property type="protein sequence ID" value="WOC52984.1"/>
    <property type="molecule type" value="Genomic_DNA"/>
</dbReference>
<dbReference type="Gene3D" id="1.10.390.10">
    <property type="entry name" value="Neutral Protease Domain 2"/>
    <property type="match status" value="1"/>
</dbReference>
<keyword evidence="2" id="KW-1185">Reference proteome</keyword>
<evidence type="ECO:0000313" key="2">
    <source>
        <dbReference type="Proteomes" id="UP001432059"/>
    </source>
</evidence>
<dbReference type="Proteomes" id="UP001432059">
    <property type="component" value="Chromosome"/>
</dbReference>
<keyword evidence="1" id="KW-0031">Aminopeptidase</keyword>
<dbReference type="GO" id="GO:0004177">
    <property type="term" value="F:aminopeptidase activity"/>
    <property type="evidence" value="ECO:0007669"/>
    <property type="project" value="UniProtKB-KW"/>
</dbReference>
<keyword evidence="1" id="KW-0645">Protease</keyword>
<dbReference type="RefSeq" id="WP_327984292.1">
    <property type="nucleotide sequence ID" value="NZ_CP136426.1"/>
</dbReference>
<dbReference type="KEGG" id="bpor:BPO_2337"/>
<gene>
    <name evidence="1" type="ORF">BPO_2337</name>
</gene>
<name>A0AAU0F428_9FLAO</name>
<dbReference type="AlphaFoldDB" id="A0AAU0F428"/>
<keyword evidence="1" id="KW-0378">Hydrolase</keyword>
<protein>
    <submittedName>
        <fullName evidence="1">Aminopeptidase</fullName>
    </submittedName>
</protein>
<evidence type="ECO:0000313" key="1">
    <source>
        <dbReference type="EMBL" id="WOC52984.1"/>
    </source>
</evidence>
<reference evidence="1" key="1">
    <citation type="submission" date="2023-10" db="EMBL/GenBank/DDBJ databases">
        <title>Characterization and whole genome sequencing of a novel strain of Bergeyella porcorum QD2021 isolated from pig.</title>
        <authorList>
            <person name="Liu G."/>
            <person name="Chen C."/>
            <person name="Han X."/>
        </authorList>
    </citation>
    <scope>NUCLEOTIDE SEQUENCE</scope>
    <source>
        <strain evidence="1">QD2021</strain>
    </source>
</reference>
<accession>A0AAU0F428</accession>
<dbReference type="InterPro" id="IPR027268">
    <property type="entry name" value="Peptidase_M4/M1_CTD_sf"/>
</dbReference>
<sequence>MKLILSLMRFSDDFLEKMKRFILFLAFILGVVVVYAQQDSIRIEAQLSEDLKILSVKQSIVYKNPLSIPLQKIKLLNWVAAYRNQNTPLAKRKLEDRKKELYFAKQEELGFLKNLKINQETTHSDLNSENIDIPLTQPLQPNASLTLQLEYDIQLPKINLTGYGTSKDKAVLKYFFIVPDAFEDEKQTPKHFLDIEEIQSGGCYWDITFTAPSQYFAEGNLEREGQRFKGVLTTDPEFLISKTPISLFKQGDNTIVLGYQVSEDEASHLEFFLPLQLKFLEERMGFVPKKIFISEKFSKKEDFFGNEDIKFWKFKFQLFSDAQKVDMNYFSILSKYAVRHANITDKEKEHWFTNGIKTYLEMQYLQRFYKDEMLLGKLPETKILGIKPLKYLNVSKLKLSERYGITYQYIKAMNLDQNVGAPFSTLSNFNDMAISHFETGSLLDYLAQKMTYDKFNVFLKDYLTTHQGQRVNTEDFLSRLNRASEYSADFLGPYFHRHQRFNFNLKKFKKVDDGYLVTITKNTHFSIPIKIDTEHHNGQRTTFWYDTSERKKRSEYLIPLQDLNKIQLNNGYIFPEANYRDNYLYTKGFFSNMKKVKLKLLKDIPNPEYNEIYVAPKVTFNAYDKVLLGLNFQNQSLLEENFVYSFTPFYSTGTSKFTGSAGFAYNYRPLNRFYRNLQLGGSAAYFHYDHGLAYQKYSLSSSLIFAKPLRSEENQWISLSYNYFEKDLTPTMVLNNEYDRYNLWNLGYVYSNRKLIHEMLFSTNFQLMKDFQKVSAEGFYRWEYANDKKIGFRIFGGYFLSNHARNDLFSFGISRISNYAFAYNLLGQSATSGFLSQQFVLAEGGFKSLFPHTANQWIASANIDAHLWKMFNVYADFGTYKRKGGAPEWIWDSGVKLKIVPDFLEVYFPLQSSLGFEPSFKDYSSRIRYTLIINFGAITNHFRRGWF</sequence>
<proteinExistence type="predicted"/>
<organism evidence="1 2">
    <name type="scientific">Bergeyella porcorum</name>
    <dbReference type="NCBI Taxonomy" id="1735111"/>
    <lineage>
        <taxon>Bacteria</taxon>
        <taxon>Pseudomonadati</taxon>
        <taxon>Bacteroidota</taxon>
        <taxon>Flavobacteriia</taxon>
        <taxon>Flavobacteriales</taxon>
        <taxon>Weeksellaceae</taxon>
        <taxon>Bergeyella</taxon>
    </lineage>
</organism>